<dbReference type="SMART" id="SM00343">
    <property type="entry name" value="ZnF_C2HC"/>
    <property type="match status" value="2"/>
</dbReference>
<dbReference type="Gene3D" id="4.10.60.10">
    <property type="entry name" value="Zinc finger, CCHC-type"/>
    <property type="match status" value="2"/>
</dbReference>
<feature type="non-terminal residue" evidence="4">
    <location>
        <position position="1"/>
    </location>
</feature>
<keyword evidence="1" id="KW-0479">Metal-binding</keyword>
<keyword evidence="5" id="KW-1185">Reference proteome</keyword>
<evidence type="ECO:0000313" key="4">
    <source>
        <dbReference type="EMBL" id="MCI55795.1"/>
    </source>
</evidence>
<comment type="caution">
    <text evidence="4">The sequence shown here is derived from an EMBL/GenBank/DDBJ whole genome shotgun (WGS) entry which is preliminary data.</text>
</comment>
<feature type="non-terminal residue" evidence="4">
    <location>
        <position position="94"/>
    </location>
</feature>
<sequence>QGSKPYNRPQNNRGLNRSGNQGAQGSQVKKKLNCYRCGEEGHYANECRVQDFTCHNCQKPGHYARDCKAPKVAPPANANRGARPAARGRVYYMG</sequence>
<feature type="region of interest" description="Disordered" evidence="2">
    <location>
        <begin position="1"/>
        <end position="28"/>
    </location>
</feature>
<evidence type="ECO:0000256" key="2">
    <source>
        <dbReference type="SAM" id="MobiDB-lite"/>
    </source>
</evidence>
<dbReference type="Pfam" id="PF00098">
    <property type="entry name" value="zf-CCHC"/>
    <property type="match status" value="2"/>
</dbReference>
<evidence type="ECO:0000259" key="3">
    <source>
        <dbReference type="PROSITE" id="PS50158"/>
    </source>
</evidence>
<feature type="domain" description="CCHC-type" evidence="3">
    <location>
        <begin position="34"/>
        <end position="48"/>
    </location>
</feature>
<dbReference type="PANTHER" id="PTHR23002">
    <property type="entry name" value="ZINC FINGER CCHC DOMAIN CONTAINING PROTEIN"/>
    <property type="match status" value="1"/>
</dbReference>
<keyword evidence="1" id="KW-0862">Zinc</keyword>
<protein>
    <recommendedName>
        <fullName evidence="3">CCHC-type domain-containing protein</fullName>
    </recommendedName>
</protein>
<dbReference type="InterPro" id="IPR036875">
    <property type="entry name" value="Znf_CCHC_sf"/>
</dbReference>
<accession>A0A392T680</accession>
<dbReference type="Proteomes" id="UP000265520">
    <property type="component" value="Unassembled WGS sequence"/>
</dbReference>
<dbReference type="EMBL" id="LXQA010501682">
    <property type="protein sequence ID" value="MCI55795.1"/>
    <property type="molecule type" value="Genomic_DNA"/>
</dbReference>
<proteinExistence type="predicted"/>
<organism evidence="4 5">
    <name type="scientific">Trifolium medium</name>
    <dbReference type="NCBI Taxonomy" id="97028"/>
    <lineage>
        <taxon>Eukaryota</taxon>
        <taxon>Viridiplantae</taxon>
        <taxon>Streptophyta</taxon>
        <taxon>Embryophyta</taxon>
        <taxon>Tracheophyta</taxon>
        <taxon>Spermatophyta</taxon>
        <taxon>Magnoliopsida</taxon>
        <taxon>eudicotyledons</taxon>
        <taxon>Gunneridae</taxon>
        <taxon>Pentapetalae</taxon>
        <taxon>rosids</taxon>
        <taxon>fabids</taxon>
        <taxon>Fabales</taxon>
        <taxon>Fabaceae</taxon>
        <taxon>Papilionoideae</taxon>
        <taxon>50 kb inversion clade</taxon>
        <taxon>NPAAA clade</taxon>
        <taxon>Hologalegina</taxon>
        <taxon>IRL clade</taxon>
        <taxon>Trifolieae</taxon>
        <taxon>Trifolium</taxon>
    </lineage>
</organism>
<evidence type="ECO:0000313" key="5">
    <source>
        <dbReference type="Proteomes" id="UP000265520"/>
    </source>
</evidence>
<evidence type="ECO:0000256" key="1">
    <source>
        <dbReference type="PROSITE-ProRule" id="PRU00047"/>
    </source>
</evidence>
<dbReference type="GO" id="GO:0008270">
    <property type="term" value="F:zinc ion binding"/>
    <property type="evidence" value="ECO:0007669"/>
    <property type="project" value="UniProtKB-KW"/>
</dbReference>
<dbReference type="GO" id="GO:0003676">
    <property type="term" value="F:nucleic acid binding"/>
    <property type="evidence" value="ECO:0007669"/>
    <property type="project" value="InterPro"/>
</dbReference>
<name>A0A392T680_9FABA</name>
<feature type="compositionally biased region" description="Polar residues" evidence="2">
    <location>
        <begin position="1"/>
        <end position="27"/>
    </location>
</feature>
<reference evidence="4 5" key="1">
    <citation type="journal article" date="2018" name="Front. Plant Sci.">
        <title>Red Clover (Trifolium pratense) and Zigzag Clover (T. medium) - A Picture of Genomic Similarities and Differences.</title>
        <authorList>
            <person name="Dluhosova J."/>
            <person name="Istvanek J."/>
            <person name="Nedelnik J."/>
            <person name="Repkova J."/>
        </authorList>
    </citation>
    <scope>NUCLEOTIDE SEQUENCE [LARGE SCALE GENOMIC DNA]</scope>
    <source>
        <strain evidence="5">cv. 10/8</strain>
        <tissue evidence="4">Leaf</tissue>
    </source>
</reference>
<dbReference type="InterPro" id="IPR001878">
    <property type="entry name" value="Znf_CCHC"/>
</dbReference>
<dbReference type="PROSITE" id="PS50158">
    <property type="entry name" value="ZF_CCHC"/>
    <property type="match status" value="2"/>
</dbReference>
<dbReference type="SUPFAM" id="SSF57756">
    <property type="entry name" value="Retrovirus zinc finger-like domains"/>
    <property type="match status" value="1"/>
</dbReference>
<dbReference type="InterPro" id="IPR051714">
    <property type="entry name" value="Znf_CCHC_NABP"/>
</dbReference>
<keyword evidence="1" id="KW-0863">Zinc-finger</keyword>
<feature type="domain" description="CCHC-type" evidence="3">
    <location>
        <begin position="54"/>
        <end position="68"/>
    </location>
</feature>
<dbReference type="AlphaFoldDB" id="A0A392T680"/>